<evidence type="ECO:0000313" key="2">
    <source>
        <dbReference type="EMBL" id="KAF0724171.1"/>
    </source>
</evidence>
<accession>A0A6G0WAA1</accession>
<keyword evidence="1" id="KW-0732">Signal</keyword>
<evidence type="ECO:0000256" key="1">
    <source>
        <dbReference type="SAM" id="SignalP"/>
    </source>
</evidence>
<gene>
    <name evidence="2" type="ORF">Ae201684_017070</name>
</gene>
<dbReference type="PANTHER" id="PTHR46586">
    <property type="entry name" value="ANKYRIN REPEAT-CONTAINING PROTEIN"/>
    <property type="match status" value="1"/>
</dbReference>
<dbReference type="InterPro" id="IPR052050">
    <property type="entry name" value="SecEffector_AnkRepeat"/>
</dbReference>
<dbReference type="InterPro" id="IPR002110">
    <property type="entry name" value="Ankyrin_rpt"/>
</dbReference>
<proteinExistence type="predicted"/>
<dbReference type="SMART" id="SM00248">
    <property type="entry name" value="ANK"/>
    <property type="match status" value="3"/>
</dbReference>
<sequence length="360" mass="40956">MSSIVGVLGLPPLVTAICRFEDGVCEDFRPFVKLSLPLHNNRPLAFLDAWKTIDDVLTPWIATAQPPRLLRFLDDLPHMKCIATLYCIYNGNLATLQTIHTSRWDLLDMDDNLVDLAAAGGHVPMLRYLLDTIQHPGCTEKSIVWATERGHVDAIVYLVDVRRLDPALGLSPACEAGNLPLIQLLRGRLPPNSWYLGIEATRLYLFEAIAHGHLDTVVPYFLNLLEEDIHRTIELATCRGYLPALKYLLPRSDRHNDNLLVLAARVGHLDIVEWLMAINYPMKLERGFRAGAACGQLKTVKFLQPYIARMELYRECFFHAMESNRFDIADYLMSFFSDQQIQAWLERAVIQGNLRVVQHL</sequence>
<protein>
    <submittedName>
        <fullName evidence="2">Uncharacterized protein</fullName>
    </submittedName>
</protein>
<dbReference type="Proteomes" id="UP000481153">
    <property type="component" value="Unassembled WGS sequence"/>
</dbReference>
<reference evidence="2 3" key="1">
    <citation type="submission" date="2019-07" db="EMBL/GenBank/DDBJ databases">
        <title>Genomics analysis of Aphanomyces spp. identifies a new class of oomycete effector associated with host adaptation.</title>
        <authorList>
            <person name="Gaulin E."/>
        </authorList>
    </citation>
    <scope>NUCLEOTIDE SEQUENCE [LARGE SCALE GENOMIC DNA]</scope>
    <source>
        <strain evidence="2 3">ATCC 201684</strain>
    </source>
</reference>
<keyword evidence="3" id="KW-1185">Reference proteome</keyword>
<comment type="caution">
    <text evidence="2">The sequence shown here is derived from an EMBL/GenBank/DDBJ whole genome shotgun (WGS) entry which is preliminary data.</text>
</comment>
<feature type="chain" id="PRO_5026164780" evidence="1">
    <location>
        <begin position="17"/>
        <end position="360"/>
    </location>
</feature>
<evidence type="ECO:0000313" key="3">
    <source>
        <dbReference type="Proteomes" id="UP000481153"/>
    </source>
</evidence>
<dbReference type="VEuPathDB" id="FungiDB:AeMF1_006470"/>
<dbReference type="PANTHER" id="PTHR46586:SF3">
    <property type="entry name" value="ANKYRIN REPEAT-CONTAINING PROTEIN"/>
    <property type="match status" value="1"/>
</dbReference>
<dbReference type="EMBL" id="VJMJ01000278">
    <property type="protein sequence ID" value="KAF0724171.1"/>
    <property type="molecule type" value="Genomic_DNA"/>
</dbReference>
<dbReference type="Gene3D" id="1.25.40.20">
    <property type="entry name" value="Ankyrin repeat-containing domain"/>
    <property type="match status" value="1"/>
</dbReference>
<dbReference type="InterPro" id="IPR036770">
    <property type="entry name" value="Ankyrin_rpt-contain_sf"/>
</dbReference>
<dbReference type="SUPFAM" id="SSF48403">
    <property type="entry name" value="Ankyrin repeat"/>
    <property type="match status" value="1"/>
</dbReference>
<feature type="signal peptide" evidence="1">
    <location>
        <begin position="1"/>
        <end position="16"/>
    </location>
</feature>
<name>A0A6G0WAA1_9STRA</name>
<dbReference type="AlphaFoldDB" id="A0A6G0WAA1"/>
<organism evidence="2 3">
    <name type="scientific">Aphanomyces euteiches</name>
    <dbReference type="NCBI Taxonomy" id="100861"/>
    <lineage>
        <taxon>Eukaryota</taxon>
        <taxon>Sar</taxon>
        <taxon>Stramenopiles</taxon>
        <taxon>Oomycota</taxon>
        <taxon>Saprolegniomycetes</taxon>
        <taxon>Saprolegniales</taxon>
        <taxon>Verrucalvaceae</taxon>
        <taxon>Aphanomyces</taxon>
    </lineage>
</organism>